<dbReference type="Pfam" id="PF06271">
    <property type="entry name" value="RDD"/>
    <property type="match status" value="1"/>
</dbReference>
<evidence type="ECO:0000259" key="6">
    <source>
        <dbReference type="Pfam" id="PF06271"/>
    </source>
</evidence>
<dbReference type="OrthoDB" id="9814143at2"/>
<gene>
    <name evidence="7" type="ORF">NH26_24400</name>
</gene>
<dbReference type="PANTHER" id="PTHR38480">
    <property type="entry name" value="SLR0254 PROTEIN"/>
    <property type="match status" value="1"/>
</dbReference>
<evidence type="ECO:0000256" key="5">
    <source>
        <dbReference type="SAM" id="Phobius"/>
    </source>
</evidence>
<dbReference type="InterPro" id="IPR010432">
    <property type="entry name" value="RDD"/>
</dbReference>
<dbReference type="EMBL" id="JRYR02000002">
    <property type="protein sequence ID" value="OHX64707.1"/>
    <property type="molecule type" value="Genomic_DNA"/>
</dbReference>
<reference evidence="7 8" key="1">
    <citation type="journal article" date="2012" name="Int. J. Syst. Evol. Microbiol.">
        <title>Flammeovirga pacifica sp. nov., isolated from deep-sea sediment.</title>
        <authorList>
            <person name="Xu H."/>
            <person name="Fu Y."/>
            <person name="Yang N."/>
            <person name="Ding Z."/>
            <person name="Lai Q."/>
            <person name="Zeng R."/>
        </authorList>
    </citation>
    <scope>NUCLEOTIDE SEQUENCE [LARGE SCALE GENOMIC DNA]</scope>
    <source>
        <strain evidence="8">DSM 24597 / LMG 26175 / WPAGA1</strain>
    </source>
</reference>
<keyword evidence="8" id="KW-1185">Reference proteome</keyword>
<dbReference type="Proteomes" id="UP000179797">
    <property type="component" value="Unassembled WGS sequence"/>
</dbReference>
<feature type="transmembrane region" description="Helical" evidence="5">
    <location>
        <begin position="60"/>
        <end position="79"/>
    </location>
</feature>
<evidence type="ECO:0000256" key="3">
    <source>
        <dbReference type="ARBA" id="ARBA00022989"/>
    </source>
</evidence>
<dbReference type="PANTHER" id="PTHR38480:SF1">
    <property type="entry name" value="SLR0254 PROTEIN"/>
    <property type="match status" value="1"/>
</dbReference>
<feature type="transmembrane region" description="Helical" evidence="5">
    <location>
        <begin position="118"/>
        <end position="139"/>
    </location>
</feature>
<feature type="domain" description="RDD" evidence="6">
    <location>
        <begin position="19"/>
        <end position="152"/>
    </location>
</feature>
<dbReference type="GO" id="GO:0016020">
    <property type="term" value="C:membrane"/>
    <property type="evidence" value="ECO:0007669"/>
    <property type="project" value="UniProtKB-SubCell"/>
</dbReference>
<accession>A0A1S1YUK2</accession>
<evidence type="ECO:0000256" key="4">
    <source>
        <dbReference type="ARBA" id="ARBA00023136"/>
    </source>
</evidence>
<protein>
    <recommendedName>
        <fullName evidence="6">RDD domain-containing protein</fullName>
    </recommendedName>
</protein>
<dbReference type="AlphaFoldDB" id="A0A1S1YUK2"/>
<keyword evidence="3 5" id="KW-1133">Transmembrane helix</keyword>
<comment type="subcellular location">
    <subcellularLocation>
        <location evidence="1">Membrane</location>
        <topology evidence="1">Multi-pass membrane protein</topology>
    </subcellularLocation>
</comment>
<evidence type="ECO:0000313" key="7">
    <source>
        <dbReference type="EMBL" id="OHX64707.1"/>
    </source>
</evidence>
<keyword evidence="4 5" id="KW-0472">Membrane</keyword>
<keyword evidence="2 5" id="KW-0812">Transmembrane</keyword>
<proteinExistence type="predicted"/>
<comment type="caution">
    <text evidence="7">The sequence shown here is derived from an EMBL/GenBank/DDBJ whole genome shotgun (WGS) entry which is preliminary data.</text>
</comment>
<evidence type="ECO:0000313" key="8">
    <source>
        <dbReference type="Proteomes" id="UP000179797"/>
    </source>
</evidence>
<dbReference type="RefSeq" id="WP_044217341.1">
    <property type="nucleotide sequence ID" value="NZ_JRYR02000002.1"/>
</dbReference>
<sequence length="254" mass="28613">MSSISFQNSQNVNIQFQKANVITRIGAYLIDGLIIGAIGFIYSLLVIYGFDQIDVEIGNLTRNILLISGGLIILLFLLYDLLCEVFMEGQSLGKKAMNIRVASIDGSSVRFSQYLIRWVFRLLDITLVNGVVAIIAIIAGGKGQRVGDILAGTLVVTDSNKINVSDFNIPTFEEDYEPIFPQASSLNEKQLHVIKKALKLDFTQEHQAVILKLENKLKEQLNIETTMRHKKFLMQLMNDYYYYTIESTKASQSF</sequence>
<dbReference type="STRING" id="915059.NH26_24400"/>
<feature type="transmembrane region" description="Helical" evidence="5">
    <location>
        <begin position="25"/>
        <end position="48"/>
    </location>
</feature>
<organism evidence="7 8">
    <name type="scientific">Flammeovirga pacifica</name>
    <dbReference type="NCBI Taxonomy" id="915059"/>
    <lineage>
        <taxon>Bacteria</taxon>
        <taxon>Pseudomonadati</taxon>
        <taxon>Bacteroidota</taxon>
        <taxon>Cytophagia</taxon>
        <taxon>Cytophagales</taxon>
        <taxon>Flammeovirgaceae</taxon>
        <taxon>Flammeovirga</taxon>
    </lineage>
</organism>
<name>A0A1S1YUK2_FLAPC</name>
<evidence type="ECO:0000256" key="1">
    <source>
        <dbReference type="ARBA" id="ARBA00004141"/>
    </source>
</evidence>
<evidence type="ECO:0000256" key="2">
    <source>
        <dbReference type="ARBA" id="ARBA00022692"/>
    </source>
</evidence>